<dbReference type="EMBL" id="CAJVCH010351926">
    <property type="protein sequence ID" value="CAG7815725.1"/>
    <property type="molecule type" value="Genomic_DNA"/>
</dbReference>
<dbReference type="CDD" id="cd00959">
    <property type="entry name" value="DeoC"/>
    <property type="match status" value="1"/>
</dbReference>
<reference evidence="16" key="1">
    <citation type="submission" date="2021-06" db="EMBL/GenBank/DDBJ databases">
        <authorList>
            <person name="Hodson N. C."/>
            <person name="Mongue J. A."/>
            <person name="Jaron S. K."/>
        </authorList>
    </citation>
    <scope>NUCLEOTIDE SEQUENCE</scope>
</reference>
<name>A0A8J2PHQ6_9HEXA</name>
<dbReference type="GO" id="GO:0009264">
    <property type="term" value="P:deoxyribonucleotide catabolic process"/>
    <property type="evidence" value="ECO:0007669"/>
    <property type="project" value="InterPro"/>
</dbReference>
<evidence type="ECO:0000256" key="11">
    <source>
        <dbReference type="ARBA" id="ARBA00032755"/>
    </source>
</evidence>
<sequence>MTLGTVINPGMPFDPALVEVNRLNDEEIKRVSKLLITKRLAGVKGKHRAGWLLRAVSCIDLTTLAGDDTEANVLRLCHKALNPLRRDIVDKLGLNLDLTCGAVCVYPARVSDAAGVLRNAGSNLPVASVATGFPAGQTSLQVRLDEIRYAVASGATEIDIVINRRHAIAHDWDLLYDEIRQMREACGSAHMKAILAVGELPTFTEVYQASMVAMMAGSDFIKTSTGKESVNATIPVGYVMCRAIRDYFAKTGVRIGLKPAGGLRTCGDAIQWLILVKEELGQAWLNPQLFRIGASGLLSDIEKELFIYAFGHYPVGNPLPLA</sequence>
<dbReference type="PANTHER" id="PTHR10889:SF3">
    <property type="entry name" value="DEOXYRIBOSE-PHOSPHATE ALDOLASE"/>
    <property type="match status" value="1"/>
</dbReference>
<protein>
    <recommendedName>
        <fullName evidence="15">Deoxyribose-phosphate aldolase</fullName>
        <ecNumber evidence="5">4.1.2.4</ecNumber>
    </recommendedName>
    <alternativeName>
        <fullName evidence="11">2-deoxy-D-ribose 5-phosphate aldolase</fullName>
    </alternativeName>
    <alternativeName>
        <fullName evidence="10">Phosphodeoxyriboaldolase</fullName>
    </alternativeName>
</protein>
<dbReference type="SMART" id="SM01133">
    <property type="entry name" value="DeoC"/>
    <property type="match status" value="1"/>
</dbReference>
<keyword evidence="7" id="KW-0456">Lyase</keyword>
<keyword evidence="8" id="KW-0539">Nucleus</keyword>
<organism evidence="16 17">
    <name type="scientific">Allacma fusca</name>
    <dbReference type="NCBI Taxonomy" id="39272"/>
    <lineage>
        <taxon>Eukaryota</taxon>
        <taxon>Metazoa</taxon>
        <taxon>Ecdysozoa</taxon>
        <taxon>Arthropoda</taxon>
        <taxon>Hexapoda</taxon>
        <taxon>Collembola</taxon>
        <taxon>Symphypleona</taxon>
        <taxon>Sminthuridae</taxon>
        <taxon>Allacma</taxon>
    </lineage>
</organism>
<keyword evidence="9" id="KW-0704">Schiff base</keyword>
<evidence type="ECO:0000256" key="13">
    <source>
        <dbReference type="ARBA" id="ARBA00054733"/>
    </source>
</evidence>
<accession>A0A8J2PHQ6</accession>
<dbReference type="PANTHER" id="PTHR10889">
    <property type="entry name" value="DEOXYRIBOSE-PHOSPHATE ALDOLASE"/>
    <property type="match status" value="1"/>
</dbReference>
<dbReference type="OrthoDB" id="70823at2759"/>
<evidence type="ECO:0000256" key="8">
    <source>
        <dbReference type="ARBA" id="ARBA00023242"/>
    </source>
</evidence>
<dbReference type="NCBIfam" id="TIGR00126">
    <property type="entry name" value="deoC"/>
    <property type="match status" value="1"/>
</dbReference>
<gene>
    <name evidence="16" type="ORF">AFUS01_LOCUS26388</name>
</gene>
<evidence type="ECO:0000256" key="14">
    <source>
        <dbReference type="ARBA" id="ARBA00061866"/>
    </source>
</evidence>
<evidence type="ECO:0000256" key="2">
    <source>
        <dbReference type="ARBA" id="ARBA00004463"/>
    </source>
</evidence>
<dbReference type="InterPro" id="IPR011343">
    <property type="entry name" value="DeoC"/>
</dbReference>
<evidence type="ECO:0000256" key="4">
    <source>
        <dbReference type="ARBA" id="ARBA00009473"/>
    </source>
</evidence>
<dbReference type="GO" id="GO:0005634">
    <property type="term" value="C:nucleus"/>
    <property type="evidence" value="ECO:0007669"/>
    <property type="project" value="UniProtKB-SubCell"/>
</dbReference>
<evidence type="ECO:0000256" key="5">
    <source>
        <dbReference type="ARBA" id="ARBA00012515"/>
    </source>
</evidence>
<dbReference type="FunFam" id="3.20.20.70:FF:000103">
    <property type="entry name" value="Putative deoxyribose-phosphate aldolase"/>
    <property type="match status" value="1"/>
</dbReference>
<dbReference type="EC" id="4.1.2.4" evidence="5"/>
<comment type="subunit">
    <text evidence="14">Interacts with YBX1.</text>
</comment>
<keyword evidence="17" id="KW-1185">Reference proteome</keyword>
<dbReference type="InterPro" id="IPR002915">
    <property type="entry name" value="DeoC/FbaB/LacD_aldolase"/>
</dbReference>
<evidence type="ECO:0000256" key="3">
    <source>
        <dbReference type="ARBA" id="ARBA00004816"/>
    </source>
</evidence>
<dbReference type="GO" id="GO:0004139">
    <property type="term" value="F:deoxyribose-phosphate aldolase activity"/>
    <property type="evidence" value="ECO:0007669"/>
    <property type="project" value="UniProtKB-EC"/>
</dbReference>
<comment type="subcellular location">
    <subcellularLocation>
        <location evidence="2">Cytoplasmic granule</location>
    </subcellularLocation>
    <subcellularLocation>
        <location evidence="1">Nucleus</location>
    </subcellularLocation>
</comment>
<comment type="function">
    <text evidence="13">Catalyzes a reversible aldol reaction between acetaldehyde and D-glyceraldehyde 3-phosphate to generate 2-deoxy-D-ribose 5-phosphate. Participates in stress granule (SG) assembly. May allow ATP production from extracellular deoxyinosine in conditions of energy deprivation.</text>
</comment>
<dbReference type="GO" id="GO:0005737">
    <property type="term" value="C:cytoplasm"/>
    <property type="evidence" value="ECO:0007669"/>
    <property type="project" value="InterPro"/>
</dbReference>
<dbReference type="Proteomes" id="UP000708208">
    <property type="component" value="Unassembled WGS sequence"/>
</dbReference>
<evidence type="ECO:0000256" key="10">
    <source>
        <dbReference type="ARBA" id="ARBA00031814"/>
    </source>
</evidence>
<comment type="similarity">
    <text evidence="4">Belongs to the DeoC/FbaB aldolase family. DeoC type 2 subfamily.</text>
</comment>
<comment type="pathway">
    <text evidence="3">Carbohydrate degradation; 2-deoxy-D-ribose 1-phosphate degradation; D-glyceraldehyde 3-phosphate and acetaldehyde from 2-deoxy-alpha-D-ribose 1-phosphate: step 2/2.</text>
</comment>
<proteinExistence type="inferred from homology"/>
<comment type="catalytic activity">
    <reaction evidence="12">
        <text>2-deoxy-D-ribose 5-phosphate = D-glyceraldehyde 3-phosphate + acetaldehyde</text>
        <dbReference type="Rhea" id="RHEA:12821"/>
        <dbReference type="ChEBI" id="CHEBI:15343"/>
        <dbReference type="ChEBI" id="CHEBI:59776"/>
        <dbReference type="ChEBI" id="CHEBI:62877"/>
        <dbReference type="EC" id="4.1.2.4"/>
    </reaction>
</comment>
<evidence type="ECO:0000256" key="12">
    <source>
        <dbReference type="ARBA" id="ARBA00048791"/>
    </source>
</evidence>
<evidence type="ECO:0000256" key="9">
    <source>
        <dbReference type="ARBA" id="ARBA00023270"/>
    </source>
</evidence>
<evidence type="ECO:0000313" key="17">
    <source>
        <dbReference type="Proteomes" id="UP000708208"/>
    </source>
</evidence>
<evidence type="ECO:0000313" key="16">
    <source>
        <dbReference type="EMBL" id="CAG7815725.1"/>
    </source>
</evidence>
<comment type="caution">
    <text evidence="16">The sequence shown here is derived from an EMBL/GenBank/DDBJ whole genome shotgun (WGS) entry which is preliminary data.</text>
</comment>
<dbReference type="AlphaFoldDB" id="A0A8J2PHQ6"/>
<evidence type="ECO:0000256" key="15">
    <source>
        <dbReference type="ARBA" id="ARBA00068105"/>
    </source>
</evidence>
<evidence type="ECO:0000256" key="6">
    <source>
        <dbReference type="ARBA" id="ARBA00022490"/>
    </source>
</evidence>
<evidence type="ECO:0000256" key="1">
    <source>
        <dbReference type="ARBA" id="ARBA00004123"/>
    </source>
</evidence>
<dbReference type="GO" id="GO:0016052">
    <property type="term" value="P:carbohydrate catabolic process"/>
    <property type="evidence" value="ECO:0007669"/>
    <property type="project" value="TreeGrafter"/>
</dbReference>
<keyword evidence="6" id="KW-0963">Cytoplasm</keyword>
<dbReference type="Pfam" id="PF01791">
    <property type="entry name" value="DeoC"/>
    <property type="match status" value="1"/>
</dbReference>
<evidence type="ECO:0000256" key="7">
    <source>
        <dbReference type="ARBA" id="ARBA00023239"/>
    </source>
</evidence>